<feature type="compositionally biased region" description="Low complexity" evidence="1">
    <location>
        <begin position="73"/>
        <end position="82"/>
    </location>
</feature>
<evidence type="ECO:0000313" key="3">
    <source>
        <dbReference type="Proteomes" id="UP000730482"/>
    </source>
</evidence>
<name>A0ABS5L7N3_9ACTN</name>
<dbReference type="RefSeq" id="WP_212021685.1">
    <property type="nucleotide sequence ID" value="NZ_JAAFYZ010000356.1"/>
</dbReference>
<keyword evidence="3" id="KW-1185">Reference proteome</keyword>
<evidence type="ECO:0000313" key="2">
    <source>
        <dbReference type="EMBL" id="MBS2554334.1"/>
    </source>
</evidence>
<proteinExistence type="predicted"/>
<dbReference type="EMBL" id="JAAFYZ010000356">
    <property type="protein sequence ID" value="MBS2554334.1"/>
    <property type="molecule type" value="Genomic_DNA"/>
</dbReference>
<accession>A0ABS5L7N3</accession>
<gene>
    <name evidence="2" type="ORF">KGQ19_46515</name>
</gene>
<organism evidence="2 3">
    <name type="scientific">Catenulispora pinistramenti</name>
    <dbReference type="NCBI Taxonomy" id="2705254"/>
    <lineage>
        <taxon>Bacteria</taxon>
        <taxon>Bacillati</taxon>
        <taxon>Actinomycetota</taxon>
        <taxon>Actinomycetes</taxon>
        <taxon>Catenulisporales</taxon>
        <taxon>Catenulisporaceae</taxon>
        <taxon>Catenulispora</taxon>
    </lineage>
</organism>
<evidence type="ECO:0000256" key="1">
    <source>
        <dbReference type="SAM" id="MobiDB-lite"/>
    </source>
</evidence>
<dbReference type="Proteomes" id="UP000730482">
    <property type="component" value="Unassembled WGS sequence"/>
</dbReference>
<sequence length="82" mass="8595">MIAVAPAVLFGAVVWLQLRNRSLGGLDAALVFLFTLFFVQTSIGHAVSDWVGTLLHTHDGGGHVVPPTPPLPSGTSGQVHQL</sequence>
<comment type="caution">
    <text evidence="2">The sequence shown here is derived from an EMBL/GenBank/DDBJ whole genome shotgun (WGS) entry which is preliminary data.</text>
</comment>
<reference evidence="2 3" key="1">
    <citation type="submission" date="2020-02" db="EMBL/GenBank/DDBJ databases">
        <title>Acidophilic actinobacteria isolated from forest soil.</title>
        <authorList>
            <person name="Golinska P."/>
        </authorList>
    </citation>
    <scope>NUCLEOTIDE SEQUENCE [LARGE SCALE GENOMIC DNA]</scope>
    <source>
        <strain evidence="2 3">NL8</strain>
    </source>
</reference>
<protein>
    <submittedName>
        <fullName evidence="2">Uncharacterized protein</fullName>
    </submittedName>
</protein>
<feature type="region of interest" description="Disordered" evidence="1">
    <location>
        <begin position="61"/>
        <end position="82"/>
    </location>
</feature>